<evidence type="ECO:0000256" key="5">
    <source>
        <dbReference type="SAM" id="MobiDB-lite"/>
    </source>
</evidence>
<dbReference type="InterPro" id="IPR013427">
    <property type="entry name" value="Haem-bd_dom_put"/>
</dbReference>
<dbReference type="Gene3D" id="1.10.760.10">
    <property type="entry name" value="Cytochrome c-like domain"/>
    <property type="match status" value="1"/>
</dbReference>
<dbReference type="Pfam" id="PF06283">
    <property type="entry name" value="ThuA"/>
    <property type="match status" value="1"/>
</dbReference>
<dbReference type="SUPFAM" id="SSF46626">
    <property type="entry name" value="Cytochrome c"/>
    <property type="match status" value="1"/>
</dbReference>
<dbReference type="InterPro" id="IPR013428">
    <property type="entry name" value="Membrane-bound_put_N"/>
</dbReference>
<keyword evidence="3 4" id="KW-0408">Iron</keyword>
<feature type="domain" description="Cytochrome c" evidence="6">
    <location>
        <begin position="1161"/>
        <end position="1294"/>
    </location>
</feature>
<evidence type="ECO:0000256" key="3">
    <source>
        <dbReference type="ARBA" id="ARBA00023004"/>
    </source>
</evidence>
<dbReference type="Gene3D" id="1.25.10.10">
    <property type="entry name" value="Leucine-rich Repeat Variant"/>
    <property type="match status" value="1"/>
</dbReference>
<dbReference type="InterPro" id="IPR011041">
    <property type="entry name" value="Quinoprot_gluc/sorb_DH_b-prop"/>
</dbReference>
<dbReference type="SUPFAM" id="SSF50952">
    <property type="entry name" value="Soluble quinoprotein glucose dehydrogenase"/>
    <property type="match status" value="1"/>
</dbReference>
<evidence type="ECO:0000256" key="2">
    <source>
        <dbReference type="ARBA" id="ARBA00022723"/>
    </source>
</evidence>
<accession>A0A517XT82</accession>
<dbReference type="PANTHER" id="PTHR33546:SF1">
    <property type="entry name" value="LARGE, MULTIFUNCTIONAL SECRETED PROTEIN"/>
    <property type="match status" value="1"/>
</dbReference>
<dbReference type="GO" id="GO:0046872">
    <property type="term" value="F:metal ion binding"/>
    <property type="evidence" value="ECO:0007669"/>
    <property type="project" value="UniProtKB-KW"/>
</dbReference>
<dbReference type="RefSeq" id="WP_145238718.1">
    <property type="nucleotide sequence ID" value="NZ_CP036273.1"/>
</dbReference>
<dbReference type="InterPro" id="IPR055557">
    <property type="entry name" value="DUF7133"/>
</dbReference>
<evidence type="ECO:0000259" key="6">
    <source>
        <dbReference type="PROSITE" id="PS51007"/>
    </source>
</evidence>
<dbReference type="PROSITE" id="PS51007">
    <property type="entry name" value="CYTC"/>
    <property type="match status" value="1"/>
</dbReference>
<evidence type="ECO:0000313" key="7">
    <source>
        <dbReference type="EMBL" id="QDU20707.1"/>
    </source>
</evidence>
<dbReference type="Pfam" id="PF00034">
    <property type="entry name" value="Cytochrom_C"/>
    <property type="match status" value="1"/>
</dbReference>
<dbReference type="Proteomes" id="UP000319576">
    <property type="component" value="Chromosome"/>
</dbReference>
<evidence type="ECO:0000313" key="8">
    <source>
        <dbReference type="Proteomes" id="UP000319576"/>
    </source>
</evidence>
<feature type="compositionally biased region" description="Low complexity" evidence="5">
    <location>
        <begin position="895"/>
        <end position="919"/>
    </location>
</feature>
<dbReference type="NCBIfam" id="TIGR02603">
    <property type="entry name" value="CxxCH_TIGR02603"/>
    <property type="match status" value="1"/>
</dbReference>
<sequence>MRALPPLIAALLAGFVVNGGSRGADLPPLKLLFLGDSAGHQPAARFEQLRPVFAARNISVTYTDKLDDLNAAKLNQFDGLMVYANHTKIAPEQEKALLDYVASGKGFIPVHCASFCFLNSPAYIDLVGAQFRSHTTGTFRTTAVAPDHPILKGYRSFTSWDETYVHHKHNEKDRTLLEVRDEAGVKEPWTWTRTHGKGRVFYTAWGHDQRTWGNPGFQNLLERGVRWACNQDPALAGTFFDRPDMTTQAKGLAPFEYVPAKVPFYPGGKKGGGAKGDPGGRMQKPLPAAESVKHYVTPVGFEVRPFVTETKLGGKPLAMAWDEKGRLWVSVSLDYPNELKPAGQGRDRIVICTDTTGDGECDTVTTFADKLSIVTSLLPYAGGVIAHQAPVTLFLKDTDGDGTADVRQELLRGWSTGDTHAGPSNLRYGFDNWVYGAIGYAGFNGEVNGERLNFRQGFYRFKVEADAGALKVAKLEFLRSTNNNTWGLNFDEAGELFGSTANGCPLVHMPIPNRYTEKVRGLSAGPLPNIAADNHMEPITDKVRQVDWHGGFTAASHVALYTARTYPREYWNRTAFVSEPTGHLTAAFTLRPNGATFAATYGWNILASDDEWAAPIDAQVGPDGNMWVNDWYNFIVQHNPTPAGFKNGPGNAYETELRDKTHGRIYRVVHNGKADVGPKLAGASPLELVEALKNPNLGWRLHAQRLLVERGQRDVEPALLKLVQDKSVDETGLNAGAVHAIWTVSGLRGPRAVPEGLTEFVQAAVTHPSAAVRRAGYLGLVAKLTEHADGLIPATAPRSPFADADVPVRVAALLATADLTDAANLSRVLASHLSDPAFLEPVGLADATAAAGVAHPLHFLTAVAATPKERTLPPASAKVVELVARTFATNPKAPPAKGIGPAPVGAPTGGTAAQPAAGPSPVEQLLRSLGTNPKADDAILAGLAAGWPAGKALTLTPDGDKAVGDLLGKLAPSARGKLLRFAAAGGVKGLDAQIAGVVAGFLATAADAKAADADRIDAAKAAMDFRPDDNDAAAKLLSAITPQTPPAVAAGIFEALSSSRSKAVGPAVVGRLRELPTTARPAALRLVLGRPDSAAAFLDAVEKGQLRFDLLALDQKTALANNADKAVAARAQKLLALGGGLPSPDRQKVIDELHHVISKAGDVAKGKTVFTAQCAKCHKYAGEGTQVGPDLTGMSVHPKEELLIHILDPSRSVEGNYKAYRVVTLDGRSLTGLLAGETKTSVEVVDAEGKRHPLSRDDIETLAETDKSLMPEGFEKQINPTELTDLLEFLTQKGKYVPVPLDRVATVVTTKGMFFEDAGTAERLVFPDWKAKTFNGVPFLLLDPQGDKTKNAVMLYGPNGKRAPDMPRSVSLPYAGKAKALHLLSGIGGWNFPAIPKGSVSMTVRLRYEDGKTEDHDLVNGVHFADYIRRVDVPGSQFAFGMRGGQQVRYLAVTPRRPDVVIRAIEFVKGPDASAPVVMAVTVESP</sequence>
<dbReference type="Gene3D" id="3.40.50.880">
    <property type="match status" value="1"/>
</dbReference>
<organism evidence="7 8">
    <name type="scientific">Urbifossiella limnaea</name>
    <dbReference type="NCBI Taxonomy" id="2528023"/>
    <lineage>
        <taxon>Bacteria</taxon>
        <taxon>Pseudomonadati</taxon>
        <taxon>Planctomycetota</taxon>
        <taxon>Planctomycetia</taxon>
        <taxon>Gemmatales</taxon>
        <taxon>Gemmataceae</taxon>
        <taxon>Urbifossiella</taxon>
    </lineage>
</organism>
<dbReference type="SUPFAM" id="SSF52317">
    <property type="entry name" value="Class I glutamine amidotransferase-like"/>
    <property type="match status" value="1"/>
</dbReference>
<dbReference type="InterPro" id="IPR029010">
    <property type="entry name" value="ThuA-like"/>
</dbReference>
<dbReference type="Pfam" id="PF23500">
    <property type="entry name" value="DUF7133"/>
    <property type="match status" value="1"/>
</dbReference>
<dbReference type="Gene3D" id="2.120.10.30">
    <property type="entry name" value="TolB, C-terminal domain"/>
    <property type="match status" value="1"/>
</dbReference>
<dbReference type="InterPro" id="IPR011989">
    <property type="entry name" value="ARM-like"/>
</dbReference>
<dbReference type="SUPFAM" id="SSF48371">
    <property type="entry name" value="ARM repeat"/>
    <property type="match status" value="1"/>
</dbReference>
<dbReference type="NCBIfam" id="TIGR02604">
    <property type="entry name" value="Piru_Ver_Nterm"/>
    <property type="match status" value="1"/>
</dbReference>
<name>A0A517XT82_9BACT</name>
<dbReference type="EMBL" id="CP036273">
    <property type="protein sequence ID" value="QDU20707.1"/>
    <property type="molecule type" value="Genomic_DNA"/>
</dbReference>
<dbReference type="InterPro" id="IPR029062">
    <property type="entry name" value="Class_I_gatase-like"/>
</dbReference>
<reference evidence="7 8" key="1">
    <citation type="submission" date="2019-02" db="EMBL/GenBank/DDBJ databases">
        <title>Deep-cultivation of Planctomycetes and their phenomic and genomic characterization uncovers novel biology.</title>
        <authorList>
            <person name="Wiegand S."/>
            <person name="Jogler M."/>
            <person name="Boedeker C."/>
            <person name="Pinto D."/>
            <person name="Vollmers J."/>
            <person name="Rivas-Marin E."/>
            <person name="Kohn T."/>
            <person name="Peeters S.H."/>
            <person name="Heuer A."/>
            <person name="Rast P."/>
            <person name="Oberbeckmann S."/>
            <person name="Bunk B."/>
            <person name="Jeske O."/>
            <person name="Meyerdierks A."/>
            <person name="Storesund J.E."/>
            <person name="Kallscheuer N."/>
            <person name="Luecker S."/>
            <person name="Lage O.M."/>
            <person name="Pohl T."/>
            <person name="Merkel B.J."/>
            <person name="Hornburger P."/>
            <person name="Mueller R.-W."/>
            <person name="Bruemmer F."/>
            <person name="Labrenz M."/>
            <person name="Spormann A.M."/>
            <person name="Op den Camp H."/>
            <person name="Overmann J."/>
            <person name="Amann R."/>
            <person name="Jetten M.S.M."/>
            <person name="Mascher T."/>
            <person name="Medema M.H."/>
            <person name="Devos D.P."/>
            <person name="Kaster A.-K."/>
            <person name="Ovreas L."/>
            <person name="Rohde M."/>
            <person name="Galperin M.Y."/>
            <person name="Jogler C."/>
        </authorList>
    </citation>
    <scope>NUCLEOTIDE SEQUENCE [LARGE SCALE GENOMIC DNA]</scope>
    <source>
        <strain evidence="7 8">ETA_A1</strain>
    </source>
</reference>
<keyword evidence="8" id="KW-1185">Reference proteome</keyword>
<dbReference type="InterPro" id="IPR036909">
    <property type="entry name" value="Cyt_c-like_dom_sf"/>
</dbReference>
<keyword evidence="2 4" id="KW-0479">Metal-binding</keyword>
<evidence type="ECO:0000256" key="1">
    <source>
        <dbReference type="ARBA" id="ARBA00022617"/>
    </source>
</evidence>
<dbReference type="PANTHER" id="PTHR33546">
    <property type="entry name" value="LARGE, MULTIFUNCTIONAL SECRETED PROTEIN-RELATED"/>
    <property type="match status" value="1"/>
</dbReference>
<gene>
    <name evidence="7" type="ORF">ETAA1_26640</name>
</gene>
<protein>
    <submittedName>
        <fullName evidence="7">Trehalose utilization</fullName>
    </submittedName>
</protein>
<proteinExistence type="predicted"/>
<dbReference type="GO" id="GO:0009055">
    <property type="term" value="F:electron transfer activity"/>
    <property type="evidence" value="ECO:0007669"/>
    <property type="project" value="InterPro"/>
</dbReference>
<dbReference type="GO" id="GO:0020037">
    <property type="term" value="F:heme binding"/>
    <property type="evidence" value="ECO:0007669"/>
    <property type="project" value="InterPro"/>
</dbReference>
<dbReference type="InterPro" id="IPR016024">
    <property type="entry name" value="ARM-type_fold"/>
</dbReference>
<feature type="region of interest" description="Disordered" evidence="5">
    <location>
        <begin position="891"/>
        <end position="919"/>
    </location>
</feature>
<keyword evidence="1 4" id="KW-0349">Heme</keyword>
<dbReference type="InterPro" id="IPR009056">
    <property type="entry name" value="Cyt_c-like_dom"/>
</dbReference>
<dbReference type="InterPro" id="IPR011042">
    <property type="entry name" value="6-blade_b-propeller_TolB-like"/>
</dbReference>
<dbReference type="KEGG" id="uli:ETAA1_26640"/>
<dbReference type="OrthoDB" id="230287at2"/>
<evidence type="ECO:0000256" key="4">
    <source>
        <dbReference type="PROSITE-ProRule" id="PRU00433"/>
    </source>
</evidence>